<dbReference type="GO" id="GO:0005886">
    <property type="term" value="C:plasma membrane"/>
    <property type="evidence" value="ECO:0007669"/>
    <property type="project" value="TreeGrafter"/>
</dbReference>
<dbReference type="EMBL" id="JADQAZ010000001">
    <property type="protein sequence ID" value="MBT0955814.1"/>
    <property type="molecule type" value="Genomic_DNA"/>
</dbReference>
<dbReference type="GO" id="GO:0046677">
    <property type="term" value="P:response to antibiotic"/>
    <property type="evidence" value="ECO:0007669"/>
    <property type="project" value="TreeGrafter"/>
</dbReference>
<keyword evidence="2" id="KW-1185">Reference proteome</keyword>
<organism evidence="1 2">
    <name type="scientific">Harenicola maris</name>
    <dbReference type="NCBI Taxonomy" id="2841044"/>
    <lineage>
        <taxon>Bacteria</taxon>
        <taxon>Pseudomonadati</taxon>
        <taxon>Pseudomonadota</taxon>
        <taxon>Alphaproteobacteria</taxon>
        <taxon>Rhodobacterales</taxon>
        <taxon>Paracoccaceae</taxon>
        <taxon>Harenicola</taxon>
    </lineage>
</organism>
<dbReference type="AlphaFoldDB" id="A0AAP2G6U8"/>
<accession>A0AAP2G6U8</accession>
<evidence type="ECO:0000313" key="1">
    <source>
        <dbReference type="EMBL" id="MBT0955814.1"/>
    </source>
</evidence>
<dbReference type="Proteomes" id="UP001315686">
    <property type="component" value="Unassembled WGS sequence"/>
</dbReference>
<dbReference type="SUPFAM" id="SSF111369">
    <property type="entry name" value="HlyD-like secretion proteins"/>
    <property type="match status" value="1"/>
</dbReference>
<dbReference type="RefSeq" id="WP_327792035.1">
    <property type="nucleotide sequence ID" value="NZ_JADQAZ010000001.1"/>
</dbReference>
<protein>
    <submittedName>
        <fullName evidence="1">Biotin/lipoyl-binding protein</fullName>
    </submittedName>
</protein>
<evidence type="ECO:0000313" key="2">
    <source>
        <dbReference type="Proteomes" id="UP001315686"/>
    </source>
</evidence>
<reference evidence="1 2" key="1">
    <citation type="journal article" date="2021" name="Arch. Microbiol.">
        <title>Harenicola maris gen. nov., sp. nov. isolated from the Sea of Japan shallow sediments.</title>
        <authorList>
            <person name="Romanenko L.A."/>
            <person name="Kurilenko V.V."/>
            <person name="Chernysheva N.Y."/>
            <person name="Tekutyeva L.A."/>
            <person name="Velansky P.V."/>
            <person name="Svetashev V.I."/>
            <person name="Isaeva M.P."/>
        </authorList>
    </citation>
    <scope>NUCLEOTIDE SEQUENCE [LARGE SCALE GENOMIC DNA]</scope>
    <source>
        <strain evidence="1 2">KMM 3653</strain>
    </source>
</reference>
<comment type="caution">
    <text evidence="1">The sequence shown here is derived from an EMBL/GenBank/DDBJ whole genome shotgun (WGS) entry which is preliminary data.</text>
</comment>
<dbReference type="Gene3D" id="2.40.50.100">
    <property type="match status" value="1"/>
</dbReference>
<sequence length="83" mass="8845">MTMGPLEVGVVEMQLQEVPRVMTSPGIAVAFQQVEVRPSIGGVVQEILYTPDQLLEVGDPLFRIDDASYVAAEASARADVATA</sequence>
<dbReference type="PANTHER" id="PTHR30158:SF3">
    <property type="entry name" value="MULTIDRUG EFFLUX PUMP SUBUNIT ACRA-RELATED"/>
    <property type="match status" value="1"/>
</dbReference>
<gene>
    <name evidence="1" type="ORF">IV417_00325</name>
</gene>
<dbReference type="Gene3D" id="1.10.287.470">
    <property type="entry name" value="Helix hairpin bin"/>
    <property type="match status" value="1"/>
</dbReference>
<dbReference type="PANTHER" id="PTHR30158">
    <property type="entry name" value="ACRA/E-RELATED COMPONENT OF DRUG EFFLUX TRANSPORTER"/>
    <property type="match status" value="1"/>
</dbReference>
<name>A0AAP2G6U8_9RHOB</name>
<proteinExistence type="predicted"/>